<dbReference type="PANTHER" id="PTHR22677:SF4">
    <property type="entry name" value="USHER SYNDROME TYPE-1G PROTEIN-LIKE PROTEIN"/>
    <property type="match status" value="1"/>
</dbReference>
<dbReference type="InterPro" id="IPR039323">
    <property type="entry name" value="ANKRD_45/46/60"/>
</dbReference>
<dbReference type="STRING" id="29845.A0A1V6RT92"/>
<dbReference type="PROSITE" id="PS50181">
    <property type="entry name" value="FBOX"/>
    <property type="match status" value="1"/>
</dbReference>
<dbReference type="SUPFAM" id="SSF81383">
    <property type="entry name" value="F-box domain"/>
    <property type="match status" value="1"/>
</dbReference>
<accession>A0A1V6RT92</accession>
<dbReference type="PANTHER" id="PTHR22677">
    <property type="entry name" value="ANKYRIN REPEAT DOMAIN-CONTAINING PROTEIN 60"/>
    <property type="match status" value="1"/>
</dbReference>
<dbReference type="SUPFAM" id="SSF48403">
    <property type="entry name" value="Ankyrin repeat"/>
    <property type="match status" value="1"/>
</dbReference>
<dbReference type="OrthoDB" id="366390at2759"/>
<feature type="domain" description="F-box" evidence="1">
    <location>
        <begin position="120"/>
        <end position="165"/>
    </location>
</feature>
<dbReference type="Pfam" id="PF12796">
    <property type="entry name" value="Ank_2"/>
    <property type="match status" value="1"/>
</dbReference>
<protein>
    <recommendedName>
        <fullName evidence="1">F-box domain-containing protein</fullName>
    </recommendedName>
</protein>
<dbReference type="InterPro" id="IPR036770">
    <property type="entry name" value="Ankyrin_rpt-contain_sf"/>
</dbReference>
<dbReference type="Gene3D" id="1.25.40.20">
    <property type="entry name" value="Ankyrin repeat-containing domain"/>
    <property type="match status" value="1"/>
</dbReference>
<dbReference type="InterPro" id="IPR001810">
    <property type="entry name" value="F-box_dom"/>
</dbReference>
<dbReference type="EMBL" id="MDYP01000029">
    <property type="protein sequence ID" value="OQE04846.1"/>
    <property type="molecule type" value="Genomic_DNA"/>
</dbReference>
<evidence type="ECO:0000259" key="1">
    <source>
        <dbReference type="PROSITE" id="PS50181"/>
    </source>
</evidence>
<evidence type="ECO:0000313" key="2">
    <source>
        <dbReference type="EMBL" id="OQE04846.1"/>
    </source>
</evidence>
<sequence length="435" mass="49064">MSLSNSAPLDSTTIKTVQAAFSIVGYIHANPRWSLKIKPDEMDLIYFIVMNYSEPGQTSTSSFGMSISTARNLASDQLYFPKSWLRHKKLGRKATKVFLKDAKQVFMTDAFHDWKKQVFTTSILDLPNELLQFIAAPLPQNTLISLCQLNRLFSNVIGAELWRPLNRVFMALEWSLRHCQLTVYEKTIEELSRIPGRTNHEFTWKLFPMINANNIHMLQCMASKGGFIGKLYRQFLVDTLLHNLKNPNWHKETRHLSVKEVLEQGTDLNCLSDYPFLLELNYGLIPILFTAICSTHSLCADTLEHEIEIPCSLSRRTGNVRNVQLLLEYGADPKIYISDKTSALHVAVSLCKSLGKSDIVTELIKNGANVNKIGPHGKTPLHMAVGRNHCYRHKIPCKNTINALLQTPGIELDQRDEDGRTPLSIAASVNSSVSA</sequence>
<name>A0A1V6RT92_9EURO</name>
<gene>
    <name evidence="2" type="ORF">PENVUL_c029G03900</name>
</gene>
<dbReference type="InterPro" id="IPR036047">
    <property type="entry name" value="F-box-like_dom_sf"/>
</dbReference>
<keyword evidence="3" id="KW-1185">Reference proteome</keyword>
<proteinExistence type="predicted"/>
<dbReference type="InterPro" id="IPR002110">
    <property type="entry name" value="Ankyrin_rpt"/>
</dbReference>
<reference evidence="3" key="1">
    <citation type="journal article" date="2017" name="Nat. Microbiol.">
        <title>Global analysis of biosynthetic gene clusters reveals vast potential of secondary metabolite production in Penicillium species.</title>
        <authorList>
            <person name="Nielsen J.C."/>
            <person name="Grijseels S."/>
            <person name="Prigent S."/>
            <person name="Ji B."/>
            <person name="Dainat J."/>
            <person name="Nielsen K.F."/>
            <person name="Frisvad J.C."/>
            <person name="Workman M."/>
            <person name="Nielsen J."/>
        </authorList>
    </citation>
    <scope>NUCLEOTIDE SEQUENCE [LARGE SCALE GENOMIC DNA]</scope>
    <source>
        <strain evidence="3">IBT 29486</strain>
    </source>
</reference>
<organism evidence="2 3">
    <name type="scientific">Penicillium vulpinum</name>
    <dbReference type="NCBI Taxonomy" id="29845"/>
    <lineage>
        <taxon>Eukaryota</taxon>
        <taxon>Fungi</taxon>
        <taxon>Dikarya</taxon>
        <taxon>Ascomycota</taxon>
        <taxon>Pezizomycotina</taxon>
        <taxon>Eurotiomycetes</taxon>
        <taxon>Eurotiomycetidae</taxon>
        <taxon>Eurotiales</taxon>
        <taxon>Aspergillaceae</taxon>
        <taxon>Penicillium</taxon>
    </lineage>
</organism>
<dbReference type="Proteomes" id="UP000191518">
    <property type="component" value="Unassembled WGS sequence"/>
</dbReference>
<evidence type="ECO:0000313" key="3">
    <source>
        <dbReference type="Proteomes" id="UP000191518"/>
    </source>
</evidence>
<dbReference type="AlphaFoldDB" id="A0A1V6RT92"/>
<dbReference type="SMART" id="SM00248">
    <property type="entry name" value="ANK"/>
    <property type="match status" value="3"/>
</dbReference>
<comment type="caution">
    <text evidence="2">The sequence shown here is derived from an EMBL/GenBank/DDBJ whole genome shotgun (WGS) entry which is preliminary data.</text>
</comment>